<dbReference type="EMBL" id="CP011058">
    <property type="protein sequence ID" value="AJY77565.1"/>
    <property type="molecule type" value="Genomic_DNA"/>
</dbReference>
<dbReference type="Gene3D" id="3.90.280.10">
    <property type="entry name" value="PEBP-like"/>
    <property type="match status" value="1"/>
</dbReference>
<gene>
    <name evidence="1" type="ORF">VN24_06925</name>
</gene>
<dbReference type="KEGG" id="pbj:VN24_06925"/>
<protein>
    <recommendedName>
        <fullName evidence="3">Phosphatidylethanolamine-binding protein</fullName>
    </recommendedName>
</protein>
<dbReference type="CDD" id="cd00865">
    <property type="entry name" value="PEBP_bact_arch"/>
    <property type="match status" value="1"/>
</dbReference>
<dbReference type="SUPFAM" id="SSF49777">
    <property type="entry name" value="PEBP-like"/>
    <property type="match status" value="1"/>
</dbReference>
<reference evidence="1 2" key="1">
    <citation type="journal article" date="2015" name="J. Biotechnol.">
        <title>Complete genome sequence of Paenibacillus beijingensis 7188(T) (=DSM 24997(T)), a novel rhizobacterium from jujube garden soil.</title>
        <authorList>
            <person name="Kwak Y."/>
            <person name="Shin J.H."/>
        </authorList>
    </citation>
    <scope>NUCLEOTIDE SEQUENCE [LARGE SCALE GENOMIC DNA]</scope>
    <source>
        <strain evidence="1 2">DSM 24997</strain>
    </source>
</reference>
<evidence type="ECO:0000313" key="2">
    <source>
        <dbReference type="Proteomes" id="UP000032633"/>
    </source>
</evidence>
<sequence>MQIESPAFAKFGTIPAKYAHQGGSGRDISPPVSWSNAPEGTKSFAVVMYDIHPIADNYIHWSVLNVPGAVRELSEDAAAALPAGQQPNAYFGMGPPPFSGDHLYRLAVYALDTELLELKDKVVFFDELEPLLQAHELGHAEWDGFFRNTVN</sequence>
<dbReference type="InterPro" id="IPR005247">
    <property type="entry name" value="YbhB_YbcL/LppC-like"/>
</dbReference>
<dbReference type="HOGENOM" id="CLU_083918_3_2_9"/>
<dbReference type="PANTHER" id="PTHR30289">
    <property type="entry name" value="UNCHARACTERIZED PROTEIN YBCL-RELATED"/>
    <property type="match status" value="1"/>
</dbReference>
<dbReference type="PANTHER" id="PTHR30289:SF1">
    <property type="entry name" value="PEBP (PHOSPHATIDYLETHANOLAMINE-BINDING PROTEIN) FAMILY PROTEIN"/>
    <property type="match status" value="1"/>
</dbReference>
<reference evidence="2" key="2">
    <citation type="submission" date="2015-03" db="EMBL/GenBank/DDBJ databases">
        <title>Genome sequence of Paenibacillus beijingensis strain DSM 24997T.</title>
        <authorList>
            <person name="Kwak Y."/>
            <person name="Shin J.-H."/>
        </authorList>
    </citation>
    <scope>NUCLEOTIDE SEQUENCE [LARGE SCALE GENOMIC DNA]</scope>
    <source>
        <strain evidence="2">DSM 24997</strain>
    </source>
</reference>
<evidence type="ECO:0008006" key="3">
    <source>
        <dbReference type="Google" id="ProtNLM"/>
    </source>
</evidence>
<dbReference type="Pfam" id="PF01161">
    <property type="entry name" value="PBP"/>
    <property type="match status" value="1"/>
</dbReference>
<evidence type="ECO:0000313" key="1">
    <source>
        <dbReference type="EMBL" id="AJY77565.1"/>
    </source>
</evidence>
<organism evidence="1 2">
    <name type="scientific">Paenibacillus beijingensis</name>
    <dbReference type="NCBI Taxonomy" id="1126833"/>
    <lineage>
        <taxon>Bacteria</taxon>
        <taxon>Bacillati</taxon>
        <taxon>Bacillota</taxon>
        <taxon>Bacilli</taxon>
        <taxon>Bacillales</taxon>
        <taxon>Paenibacillaceae</taxon>
        <taxon>Paenibacillus</taxon>
    </lineage>
</organism>
<proteinExistence type="predicted"/>
<accession>A0A0D5NQT5</accession>
<keyword evidence="2" id="KW-1185">Reference proteome</keyword>
<dbReference type="PATRIC" id="fig|1126833.4.peg.1516"/>
<dbReference type="InterPro" id="IPR036610">
    <property type="entry name" value="PEBP-like_sf"/>
</dbReference>
<dbReference type="Proteomes" id="UP000032633">
    <property type="component" value="Chromosome"/>
</dbReference>
<dbReference type="NCBIfam" id="TIGR00481">
    <property type="entry name" value="YbhB/YbcL family Raf kinase inhibitor-like protein"/>
    <property type="match status" value="1"/>
</dbReference>
<dbReference type="STRING" id="1126833.VN24_06925"/>
<dbReference type="AlphaFoldDB" id="A0A0D5NQT5"/>
<name>A0A0D5NQT5_9BACL</name>
<dbReference type="InterPro" id="IPR008914">
    <property type="entry name" value="PEBP"/>
</dbReference>